<feature type="compositionally biased region" description="Basic and acidic residues" evidence="6">
    <location>
        <begin position="305"/>
        <end position="325"/>
    </location>
</feature>
<keyword evidence="3" id="KW-0256">Endoplasmic reticulum</keyword>
<dbReference type="SUPFAM" id="SSF50911">
    <property type="entry name" value="Mannose 6-phosphate receptor domain"/>
    <property type="match status" value="1"/>
</dbReference>
<feature type="region of interest" description="Disordered" evidence="6">
    <location>
        <begin position="305"/>
        <end position="329"/>
    </location>
</feature>
<keyword evidence="5" id="KW-0175">Coiled coil</keyword>
<dbReference type="PANTHER" id="PTHR12630:SF1">
    <property type="entry name" value="GLUCOSIDASE 2 SUBUNIT BETA"/>
    <property type="match status" value="1"/>
</dbReference>
<feature type="chain" id="PRO_5034148727" description="Glucosidase 2 subunit beta" evidence="7">
    <location>
        <begin position="20"/>
        <end position="582"/>
    </location>
</feature>
<dbReference type="Pfam" id="PF12999">
    <property type="entry name" value="PRKCSH-like"/>
    <property type="match status" value="2"/>
</dbReference>
<feature type="domain" description="MRH" evidence="8">
    <location>
        <begin position="453"/>
        <end position="567"/>
    </location>
</feature>
<evidence type="ECO:0000256" key="7">
    <source>
        <dbReference type="SAM" id="SignalP"/>
    </source>
</evidence>
<name>A0A8H3F7L2_9LECA</name>
<proteinExistence type="predicted"/>
<dbReference type="Pfam" id="PF13015">
    <property type="entry name" value="PRKCSH_1"/>
    <property type="match status" value="1"/>
</dbReference>
<feature type="signal peptide" evidence="7">
    <location>
        <begin position="1"/>
        <end position="19"/>
    </location>
</feature>
<dbReference type="InterPro" id="IPR044865">
    <property type="entry name" value="MRH_dom"/>
</dbReference>
<evidence type="ECO:0000256" key="2">
    <source>
        <dbReference type="ARBA" id="ARBA00022729"/>
    </source>
</evidence>
<keyword evidence="2 7" id="KW-0732">Signal</keyword>
<protein>
    <recommendedName>
        <fullName evidence="1">Glucosidase 2 subunit beta</fullName>
    </recommendedName>
</protein>
<organism evidence="9 10">
    <name type="scientific">Heterodermia speciosa</name>
    <dbReference type="NCBI Taxonomy" id="116794"/>
    <lineage>
        <taxon>Eukaryota</taxon>
        <taxon>Fungi</taxon>
        <taxon>Dikarya</taxon>
        <taxon>Ascomycota</taxon>
        <taxon>Pezizomycotina</taxon>
        <taxon>Lecanoromycetes</taxon>
        <taxon>OSLEUM clade</taxon>
        <taxon>Lecanoromycetidae</taxon>
        <taxon>Caliciales</taxon>
        <taxon>Physciaceae</taxon>
        <taxon>Heterodermia</taxon>
    </lineage>
</organism>
<evidence type="ECO:0000256" key="4">
    <source>
        <dbReference type="ARBA" id="ARBA00023157"/>
    </source>
</evidence>
<dbReference type="GO" id="GO:0006491">
    <property type="term" value="P:N-glycan processing"/>
    <property type="evidence" value="ECO:0007669"/>
    <property type="project" value="TreeGrafter"/>
</dbReference>
<evidence type="ECO:0000256" key="5">
    <source>
        <dbReference type="SAM" id="Coils"/>
    </source>
</evidence>
<evidence type="ECO:0000259" key="8">
    <source>
        <dbReference type="PROSITE" id="PS51914"/>
    </source>
</evidence>
<gene>
    <name evidence="9" type="ORF">HETSPECPRED_003973</name>
</gene>
<dbReference type="Proteomes" id="UP000664521">
    <property type="component" value="Unassembled WGS sequence"/>
</dbReference>
<evidence type="ECO:0000256" key="3">
    <source>
        <dbReference type="ARBA" id="ARBA00022824"/>
    </source>
</evidence>
<feature type="compositionally biased region" description="Basic and acidic residues" evidence="6">
    <location>
        <begin position="401"/>
        <end position="411"/>
    </location>
</feature>
<evidence type="ECO:0000313" key="9">
    <source>
        <dbReference type="EMBL" id="CAF9919203.1"/>
    </source>
</evidence>
<dbReference type="Gene3D" id="2.70.130.10">
    <property type="entry name" value="Mannose-6-phosphate receptor binding domain"/>
    <property type="match status" value="1"/>
</dbReference>
<dbReference type="OrthoDB" id="28322at2759"/>
<keyword evidence="4" id="KW-1015">Disulfide bond</keyword>
<evidence type="ECO:0000313" key="10">
    <source>
        <dbReference type="Proteomes" id="UP000664521"/>
    </source>
</evidence>
<dbReference type="EMBL" id="CAJPDS010000023">
    <property type="protein sequence ID" value="CAF9919203.1"/>
    <property type="molecule type" value="Genomic_DNA"/>
</dbReference>
<dbReference type="PROSITE" id="PS51914">
    <property type="entry name" value="MRH"/>
    <property type="match status" value="1"/>
</dbReference>
<dbReference type="InterPro" id="IPR028146">
    <property type="entry name" value="PRKCSH_N"/>
</dbReference>
<evidence type="ECO:0000256" key="6">
    <source>
        <dbReference type="SAM" id="MobiDB-lite"/>
    </source>
</evidence>
<keyword evidence="10" id="KW-1185">Reference proteome</keyword>
<feature type="coiled-coil region" evidence="5">
    <location>
        <begin position="179"/>
        <end position="220"/>
    </location>
</feature>
<evidence type="ECO:0000256" key="1">
    <source>
        <dbReference type="ARBA" id="ARBA00022387"/>
    </source>
</evidence>
<feature type="coiled-coil region" evidence="5">
    <location>
        <begin position="246"/>
        <end position="280"/>
    </location>
</feature>
<dbReference type="InterPro" id="IPR009011">
    <property type="entry name" value="Man6P_isomerase_rcpt-bd_dom_sf"/>
</dbReference>
<dbReference type="PANTHER" id="PTHR12630">
    <property type="entry name" value="N-LINKED OLIGOSACCHARIDE PROCESSING"/>
    <property type="match status" value="1"/>
</dbReference>
<sequence>MRPFDHLLLLSTTLCSVVGTEAPRPRGVGPEFSKFYKATDSFKCISNPSVVLDIAQLNDDFCDCPDGSDEPGTSACSYLSDLSPTTPSDVSINDSVKTLALPGFYCKNKGHQPSYLPFLSVNDGVCDYDLCCDGSDEWAKVGGISCENRCKELGKEWRKNEETRQKTLGAAQKKRKELVADAARRRKEVEDRIQSLKTQIEGAEIKVKDAQATMLDVERQERGKVIKGPSKASKTGVLAGLAKERIEELRTSLADVRSQRDSAKSRLVELEKILSTFKEEYNPNFNDEGVKRAVRSWEEFAAREKPWEGDDAHDRDLDEISKPDSESGAINWDEWEKPEEDTDVDVRECTADSLHLSHKLTFSVYKIEEYLPGPVRDWVDKRLRDLRLLLIDNGILAPTRDSSDSESKAVTDARSSLQAAEDGLNDNKKELTRHEDDLKKDYGLDDVFRALKGQCVSKDSGEYTYELCWMEQTKQKPKKRGGDTGMGNFVRFDTIAVDDEVPADGKGLGSGQRVVLRYENGQHCWNGPNRSTLVVLACAESDEIWKITEEEKCVYRMEVGTPAVCSSSTAGNPASNQVKDEL</sequence>
<comment type="caution">
    <text evidence="9">The sequence shown here is derived from an EMBL/GenBank/DDBJ whole genome shotgun (WGS) entry which is preliminary data.</text>
</comment>
<feature type="region of interest" description="Disordered" evidence="6">
    <location>
        <begin position="399"/>
        <end position="432"/>
    </location>
</feature>
<dbReference type="AlphaFoldDB" id="A0A8H3F7L2"/>
<dbReference type="InterPro" id="IPR039794">
    <property type="entry name" value="Gtb1-like"/>
</dbReference>
<dbReference type="InterPro" id="IPR036607">
    <property type="entry name" value="PRKCSH"/>
</dbReference>
<reference evidence="9" key="1">
    <citation type="submission" date="2021-03" db="EMBL/GenBank/DDBJ databases">
        <authorList>
            <person name="Tagirdzhanova G."/>
        </authorList>
    </citation>
    <scope>NUCLEOTIDE SEQUENCE</scope>
</reference>
<dbReference type="GO" id="GO:0017177">
    <property type="term" value="C:glucosidase II complex"/>
    <property type="evidence" value="ECO:0007669"/>
    <property type="project" value="TreeGrafter"/>
</dbReference>
<accession>A0A8H3F7L2</accession>